<dbReference type="STRING" id="1569628.A0A316URM3"/>
<sequence>MSSMPATQANADGHGSLSIQVVHTAGITRCLYAPKAAKLDRLFTAGDDFLVRLLPQSSTSDTPAQLIEDATGPITWIDAGKDHLVVASEDGTVRLYRHHPGTSPSSAAYESQLASPTDLAAVLTRNSLPARCAALEKSVGAGKAPRAAICGDELIVKLVDVEDTRRVNLLTGHARAVRSASWSPTAPTLITSSCDGTARIWDCSTSEPGSTKVLEHLPITRPEDETDVHAEWHPSGQSFVLLSKGNELIIHSASQEQGWVRSGVFAASARGTSAIPPPTGPTTALAFCPNGRYLAAATTDGQVTIWETSSRMPVRARKADSNVTSISWNPDADALAWVDTTGQLARWEDVLGSSYASPCEPVAFAAQQSSVRARSAVDDLFDGTGLVDEAEDNDAAGRFMDDEADDGGRRRDRDEEDGEGDEDGLDGFLVDDEGGEYSRALDKERRQRKVTKPSRPGTTIAASRSQPTFQPNSTPMRNSRRFLSLSLFGSLVSIDQETHSVVSFESFDTAARRNWKMVDHFGYSMASVATCGALLACPQKGDSKSAVHFKPFEAAGAWSVPGAEWGVEMPLGEEVVAVAMGGAPAQRGGDEDAEQDAAIAKSAAALTSTAIVATSTGYLRFFSSSGLQRYVWAMGGNPIVALAAGKQHAIVVHRSHSTALDGFQDLSYTVIDLITFQTRQTGTLPLGRDVTLQWIGFNELDVPVLYDSRGVLYLLDRSFAAIGQARWTPVLDTNALSAQRDAGSSTRTTFWPLAASSTQLFCIFVRGATSFPDPSAPGHPLIQEVDYKLPLLSLEEPAGELEEKHLRQSLLASSIRSAFASLLVPPTEYAADVPDPAALVHQADKDALQLIQLACKGDKHARALDAARTLHGSRMLEAALQICSFFHLPSLADRMSSLRGWVESSAEREERMELDAAEAVRTEDFAEAAERGRRSGGGRVLVASSQDSGRGATSATTSHARRALMEEFRSTAADAGTPRRSQRAGANFDALSSSTACEAAAMPPPASSRALADSTHLNGDATRKRKGDDDLDGSHSGGEDDSDVFVGEADSRPPPQKQRSTSNPFSKPSLTNGTARPGNPFARQPGMTRDRSMHKSSSFFDRAEAHLSGTGAAAEAASGSSSKKGKTKQSTLFGMAGANGSGRSKPSSTASSVPAPTPAWGETQQSEDGGDEEMEESLRLTLDSAAEKEANRQKRGGLEETQMQGDDDEEESQVEGAGEAEAEDEQEQSSSRDSE</sequence>
<proteinExistence type="predicted"/>
<evidence type="ECO:0000313" key="11">
    <source>
        <dbReference type="Proteomes" id="UP000245884"/>
    </source>
</evidence>
<dbReference type="Pfam" id="PF20946">
    <property type="entry name" value="Ctf4_C"/>
    <property type="match status" value="1"/>
</dbReference>
<keyword evidence="3" id="KW-0677">Repeat</keyword>
<feature type="region of interest" description="Disordered" evidence="6">
    <location>
        <begin position="388"/>
        <end position="477"/>
    </location>
</feature>
<dbReference type="SUPFAM" id="SSF50978">
    <property type="entry name" value="WD40 repeat-like"/>
    <property type="match status" value="1"/>
</dbReference>
<reference evidence="10 11" key="1">
    <citation type="journal article" date="2018" name="Mol. Biol. Evol.">
        <title>Broad Genomic Sampling Reveals a Smut Pathogenic Ancestry of the Fungal Clade Ustilaginomycotina.</title>
        <authorList>
            <person name="Kijpornyongpan T."/>
            <person name="Mondo S.J."/>
            <person name="Barry K."/>
            <person name="Sandor L."/>
            <person name="Lee J."/>
            <person name="Lipzen A."/>
            <person name="Pangilinan J."/>
            <person name="LaButti K."/>
            <person name="Hainaut M."/>
            <person name="Henrissat B."/>
            <person name="Grigoriev I.V."/>
            <person name="Spatafora J.W."/>
            <person name="Aime M.C."/>
        </authorList>
    </citation>
    <scope>NUCLEOTIDE SEQUENCE [LARGE SCALE GENOMIC DNA]</scope>
    <source>
        <strain evidence="10 11">MCA 5214</strain>
    </source>
</reference>
<feature type="repeat" description="WD" evidence="5">
    <location>
        <begin position="275"/>
        <end position="316"/>
    </location>
</feature>
<dbReference type="InterPro" id="IPR057646">
    <property type="entry name" value="WD40_WDHD1_1st"/>
</dbReference>
<dbReference type="GO" id="GO:0006261">
    <property type="term" value="P:DNA-templated DNA replication"/>
    <property type="evidence" value="ECO:0007669"/>
    <property type="project" value="TreeGrafter"/>
</dbReference>
<evidence type="ECO:0000259" key="7">
    <source>
        <dbReference type="Pfam" id="PF12341"/>
    </source>
</evidence>
<comment type="subcellular location">
    <subcellularLocation>
        <location evidence="1">Nucleus</location>
    </subcellularLocation>
</comment>
<dbReference type="PROSITE" id="PS50082">
    <property type="entry name" value="WD_REPEATS_2"/>
    <property type="match status" value="2"/>
</dbReference>
<feature type="domain" description="WDHD1/CFT4 helical bundle" evidence="8">
    <location>
        <begin position="800"/>
        <end position="899"/>
    </location>
</feature>
<dbReference type="PANTHER" id="PTHR19932">
    <property type="entry name" value="WD REPEAT AND HMG-BOX DNA BINDING PROTEIN"/>
    <property type="match status" value="1"/>
</dbReference>
<evidence type="ECO:0000313" key="10">
    <source>
        <dbReference type="EMBL" id="PWN27942.1"/>
    </source>
</evidence>
<evidence type="ECO:0000256" key="5">
    <source>
        <dbReference type="PROSITE-ProRule" id="PRU00221"/>
    </source>
</evidence>
<dbReference type="InterPro" id="IPR015943">
    <property type="entry name" value="WD40/YVTN_repeat-like_dom_sf"/>
</dbReference>
<gene>
    <name evidence="10" type="ORF">BDZ90DRAFT_251484</name>
</gene>
<organism evidence="10 11">
    <name type="scientific">Jaminaea rosea</name>
    <dbReference type="NCBI Taxonomy" id="1569628"/>
    <lineage>
        <taxon>Eukaryota</taxon>
        <taxon>Fungi</taxon>
        <taxon>Dikarya</taxon>
        <taxon>Basidiomycota</taxon>
        <taxon>Ustilaginomycotina</taxon>
        <taxon>Exobasidiomycetes</taxon>
        <taxon>Microstromatales</taxon>
        <taxon>Microstromatales incertae sedis</taxon>
        <taxon>Jaminaea</taxon>
    </lineage>
</organism>
<dbReference type="PROSITE" id="PS00678">
    <property type="entry name" value="WD_REPEATS_1"/>
    <property type="match status" value="1"/>
</dbReference>
<feature type="compositionally biased region" description="Polar residues" evidence="6">
    <location>
        <begin position="1057"/>
        <end position="1074"/>
    </location>
</feature>
<dbReference type="GO" id="GO:0043596">
    <property type="term" value="C:nuclear replication fork"/>
    <property type="evidence" value="ECO:0007669"/>
    <property type="project" value="TreeGrafter"/>
</dbReference>
<evidence type="ECO:0000256" key="6">
    <source>
        <dbReference type="SAM" id="MobiDB-lite"/>
    </source>
</evidence>
<dbReference type="PROSITE" id="PS50294">
    <property type="entry name" value="WD_REPEATS_REGION"/>
    <property type="match status" value="2"/>
</dbReference>
<dbReference type="EMBL" id="KZ819666">
    <property type="protein sequence ID" value="PWN27942.1"/>
    <property type="molecule type" value="Genomic_DNA"/>
</dbReference>
<feature type="domain" description="WDHD1/CFT4 second beta-propeller" evidence="7">
    <location>
        <begin position="468"/>
        <end position="791"/>
    </location>
</feature>
<dbReference type="GO" id="GO:0000278">
    <property type="term" value="P:mitotic cell cycle"/>
    <property type="evidence" value="ECO:0007669"/>
    <property type="project" value="TreeGrafter"/>
</dbReference>
<dbReference type="GeneID" id="37029556"/>
<keyword evidence="11" id="KW-1185">Reference proteome</keyword>
<feature type="region of interest" description="Disordered" evidence="6">
    <location>
        <begin position="996"/>
        <end position="1235"/>
    </location>
</feature>
<feature type="compositionally biased region" description="Low complexity" evidence="6">
    <location>
        <begin position="1108"/>
        <end position="1122"/>
    </location>
</feature>
<dbReference type="Proteomes" id="UP000245884">
    <property type="component" value="Unassembled WGS sequence"/>
</dbReference>
<feature type="compositionally biased region" description="Basic and acidic residues" evidence="6">
    <location>
        <begin position="1185"/>
        <end position="1198"/>
    </location>
</feature>
<accession>A0A316URM3</accession>
<evidence type="ECO:0000259" key="8">
    <source>
        <dbReference type="Pfam" id="PF20946"/>
    </source>
</evidence>
<evidence type="ECO:0000256" key="2">
    <source>
        <dbReference type="ARBA" id="ARBA00022574"/>
    </source>
</evidence>
<evidence type="ECO:0000256" key="3">
    <source>
        <dbReference type="ARBA" id="ARBA00022737"/>
    </source>
</evidence>
<feature type="domain" description="WDHD1 first WD40" evidence="9">
    <location>
        <begin position="21"/>
        <end position="344"/>
    </location>
</feature>
<dbReference type="InterPro" id="IPR036322">
    <property type="entry name" value="WD40_repeat_dom_sf"/>
</dbReference>
<feature type="compositionally biased region" description="Low complexity" evidence="6">
    <location>
        <begin position="940"/>
        <end position="958"/>
    </location>
</feature>
<feature type="compositionally biased region" description="Acidic residues" evidence="6">
    <location>
        <begin position="1205"/>
        <end position="1227"/>
    </location>
</feature>
<feature type="region of interest" description="Disordered" evidence="6">
    <location>
        <begin position="970"/>
        <end position="989"/>
    </location>
</feature>
<protein>
    <submittedName>
        <fullName evidence="10">Uncharacterized protein</fullName>
    </submittedName>
</protein>
<dbReference type="SMART" id="SM00320">
    <property type="entry name" value="WD40"/>
    <property type="match status" value="5"/>
</dbReference>
<keyword evidence="4" id="KW-0539">Nucleus</keyword>
<dbReference type="InterPro" id="IPR001680">
    <property type="entry name" value="WD40_rpt"/>
</dbReference>
<dbReference type="OrthoDB" id="427368at2759"/>
<feature type="compositionally biased region" description="Low complexity" evidence="6">
    <location>
        <begin position="996"/>
        <end position="1012"/>
    </location>
</feature>
<dbReference type="Pfam" id="PF12341">
    <property type="entry name" value="Mcl1_mid"/>
    <property type="match status" value="1"/>
</dbReference>
<name>A0A316URM3_9BASI</name>
<dbReference type="GO" id="GO:0006281">
    <property type="term" value="P:DNA repair"/>
    <property type="evidence" value="ECO:0007669"/>
    <property type="project" value="TreeGrafter"/>
</dbReference>
<dbReference type="RefSeq" id="XP_025362554.1">
    <property type="nucleotide sequence ID" value="XM_025507733.1"/>
</dbReference>
<dbReference type="InterPro" id="IPR048591">
    <property type="entry name" value="WDHD1/CFT4_hel"/>
</dbReference>
<dbReference type="Pfam" id="PF24817">
    <property type="entry name" value="WD40_WDHD1_1st"/>
    <property type="match status" value="1"/>
</dbReference>
<dbReference type="InterPro" id="IPR022100">
    <property type="entry name" value="WDHD1/CFT4_beta-prop_2nd"/>
</dbReference>
<dbReference type="InterPro" id="IPR019775">
    <property type="entry name" value="WD40_repeat_CS"/>
</dbReference>
<evidence type="ECO:0000259" key="9">
    <source>
        <dbReference type="Pfam" id="PF24817"/>
    </source>
</evidence>
<feature type="repeat" description="WD" evidence="5">
    <location>
        <begin position="170"/>
        <end position="211"/>
    </location>
</feature>
<feature type="compositionally biased region" description="Polar residues" evidence="6">
    <location>
        <begin position="456"/>
        <end position="477"/>
    </location>
</feature>
<dbReference type="Gene3D" id="2.130.10.10">
    <property type="entry name" value="YVTN repeat-like/Quinoprotein amine dehydrogenase"/>
    <property type="match status" value="2"/>
</dbReference>
<feature type="compositionally biased region" description="Acidic residues" evidence="6">
    <location>
        <begin position="414"/>
        <end position="435"/>
    </location>
</feature>
<dbReference type="PANTHER" id="PTHR19932:SF10">
    <property type="entry name" value="WD REPEAT AND HMG-BOX DNA-BINDING PROTEIN 1"/>
    <property type="match status" value="1"/>
</dbReference>
<evidence type="ECO:0000256" key="4">
    <source>
        <dbReference type="ARBA" id="ARBA00023242"/>
    </source>
</evidence>
<keyword evidence="2 5" id="KW-0853">WD repeat</keyword>
<dbReference type="AlphaFoldDB" id="A0A316URM3"/>
<dbReference type="GO" id="GO:0003682">
    <property type="term" value="F:chromatin binding"/>
    <property type="evidence" value="ECO:0007669"/>
    <property type="project" value="TreeGrafter"/>
</dbReference>
<evidence type="ECO:0000256" key="1">
    <source>
        <dbReference type="ARBA" id="ARBA00004123"/>
    </source>
</evidence>
<feature type="region of interest" description="Disordered" evidence="6">
    <location>
        <begin position="928"/>
        <end position="959"/>
    </location>
</feature>